<accession>A0AAW2MFR2</accession>
<evidence type="ECO:0000256" key="2">
    <source>
        <dbReference type="ARBA" id="ARBA00023015"/>
    </source>
</evidence>
<dbReference type="Pfam" id="PF22936">
    <property type="entry name" value="Pol_BBD"/>
    <property type="match status" value="1"/>
</dbReference>
<dbReference type="EMBL" id="JACGWM010000014">
    <property type="protein sequence ID" value="KAL0328961.1"/>
    <property type="molecule type" value="Genomic_DNA"/>
</dbReference>
<evidence type="ECO:0000256" key="4">
    <source>
        <dbReference type="ARBA" id="ARBA00023163"/>
    </source>
</evidence>
<comment type="subcellular location">
    <subcellularLocation>
        <location evidence="1">Nucleus</location>
    </subcellularLocation>
</comment>
<sequence length="402" mass="45986">MGSSGGNSSKKTMGRRKIEIKKIEKKTSLQVTFSKRRTGLFRKASELSVLCGAEIAILIQSPAGKIFSFGNPSVESVLGRFQTGGSLAPPRRNGGIGENRIGECAEEVRRLEGEKEMEKSVKEKEKEKERELWWDEPFESMELNELEEYAKALEGLRDNVLHRVEEMEKQKQKLIIDDNNDDDNGFGSLDWSELMNYDDDTVEYSSNCGFLQSEDIKIGDNLVVCGIIDKLPPSWKEFQKTMRHKQKETTLETLIMRIRMEEGARGQDALISHLRAVHNPSQQRKREPAPQANVIEEPFVAMITDIHMVESVDGWWADSGANRHVCYEKNWFKVYTPFDEPRTIMLGDSHTTQVLGIGEVELKFTSGRVLTLKDVFIYSFHEEEFDVKFFAQQGWLQTDYGI</sequence>
<proteinExistence type="predicted"/>
<evidence type="ECO:0000256" key="3">
    <source>
        <dbReference type="ARBA" id="ARBA00023125"/>
    </source>
</evidence>
<dbReference type="GO" id="GO:0046983">
    <property type="term" value="F:protein dimerization activity"/>
    <property type="evidence" value="ECO:0007669"/>
    <property type="project" value="InterPro"/>
</dbReference>
<evidence type="ECO:0000256" key="6">
    <source>
        <dbReference type="SAM" id="Coils"/>
    </source>
</evidence>
<comment type="caution">
    <text evidence="8">The sequence shown here is derived from an EMBL/GenBank/DDBJ whole genome shotgun (WGS) entry which is preliminary data.</text>
</comment>
<dbReference type="PANTHER" id="PTHR11945:SF776">
    <property type="entry name" value="AGAMOUS-LIKE 50-RELATED"/>
    <property type="match status" value="1"/>
</dbReference>
<dbReference type="InterPro" id="IPR036879">
    <property type="entry name" value="TF_MADSbox_sf"/>
</dbReference>
<dbReference type="SMART" id="SM00432">
    <property type="entry name" value="MADS"/>
    <property type="match status" value="1"/>
</dbReference>
<dbReference type="SUPFAM" id="SSF55455">
    <property type="entry name" value="SRF-like"/>
    <property type="match status" value="1"/>
</dbReference>
<reference evidence="8" key="2">
    <citation type="journal article" date="2024" name="Plant">
        <title>Genomic evolution and insights into agronomic trait innovations of Sesamum species.</title>
        <authorList>
            <person name="Miao H."/>
            <person name="Wang L."/>
            <person name="Qu L."/>
            <person name="Liu H."/>
            <person name="Sun Y."/>
            <person name="Le M."/>
            <person name="Wang Q."/>
            <person name="Wei S."/>
            <person name="Zheng Y."/>
            <person name="Lin W."/>
            <person name="Duan Y."/>
            <person name="Cao H."/>
            <person name="Xiong S."/>
            <person name="Wang X."/>
            <person name="Wei L."/>
            <person name="Li C."/>
            <person name="Ma Q."/>
            <person name="Ju M."/>
            <person name="Zhao R."/>
            <person name="Li G."/>
            <person name="Mu C."/>
            <person name="Tian Q."/>
            <person name="Mei H."/>
            <person name="Zhang T."/>
            <person name="Gao T."/>
            <person name="Zhang H."/>
        </authorList>
    </citation>
    <scope>NUCLEOTIDE SEQUENCE</scope>
    <source>
        <strain evidence="8">KEN8</strain>
    </source>
</reference>
<dbReference type="PROSITE" id="PS50066">
    <property type="entry name" value="MADS_BOX_2"/>
    <property type="match status" value="1"/>
</dbReference>
<evidence type="ECO:0000256" key="1">
    <source>
        <dbReference type="ARBA" id="ARBA00004123"/>
    </source>
</evidence>
<dbReference type="FunFam" id="3.40.1810.10:FF:000006">
    <property type="entry name" value="Agamous-like MADS-box protein AGL62"/>
    <property type="match status" value="1"/>
</dbReference>
<organism evidence="8">
    <name type="scientific">Sesamum calycinum</name>
    <dbReference type="NCBI Taxonomy" id="2727403"/>
    <lineage>
        <taxon>Eukaryota</taxon>
        <taxon>Viridiplantae</taxon>
        <taxon>Streptophyta</taxon>
        <taxon>Embryophyta</taxon>
        <taxon>Tracheophyta</taxon>
        <taxon>Spermatophyta</taxon>
        <taxon>Magnoliopsida</taxon>
        <taxon>eudicotyledons</taxon>
        <taxon>Gunneridae</taxon>
        <taxon>Pentapetalae</taxon>
        <taxon>asterids</taxon>
        <taxon>lamiids</taxon>
        <taxon>Lamiales</taxon>
        <taxon>Pedaliaceae</taxon>
        <taxon>Sesamum</taxon>
    </lineage>
</organism>
<keyword evidence="4" id="KW-0804">Transcription</keyword>
<dbReference type="InterPro" id="IPR002100">
    <property type="entry name" value="TF_MADSbox"/>
</dbReference>
<dbReference type="PANTHER" id="PTHR11945">
    <property type="entry name" value="MADS BOX PROTEIN"/>
    <property type="match status" value="1"/>
</dbReference>
<reference evidence="8" key="1">
    <citation type="submission" date="2020-06" db="EMBL/GenBank/DDBJ databases">
        <authorList>
            <person name="Li T."/>
            <person name="Hu X."/>
            <person name="Zhang T."/>
            <person name="Song X."/>
            <person name="Zhang H."/>
            <person name="Dai N."/>
            <person name="Sheng W."/>
            <person name="Hou X."/>
            <person name="Wei L."/>
        </authorList>
    </citation>
    <scope>NUCLEOTIDE SEQUENCE</scope>
    <source>
        <strain evidence="8">KEN8</strain>
        <tissue evidence="8">Leaf</tissue>
    </source>
</reference>
<evidence type="ECO:0000313" key="8">
    <source>
        <dbReference type="EMBL" id="KAL0328961.1"/>
    </source>
</evidence>
<evidence type="ECO:0000256" key="5">
    <source>
        <dbReference type="ARBA" id="ARBA00023242"/>
    </source>
</evidence>
<dbReference type="InterPro" id="IPR054722">
    <property type="entry name" value="PolX-like_BBD"/>
</dbReference>
<evidence type="ECO:0000259" key="7">
    <source>
        <dbReference type="PROSITE" id="PS50066"/>
    </source>
</evidence>
<dbReference type="PRINTS" id="PR00404">
    <property type="entry name" value="MADSDOMAIN"/>
</dbReference>
<dbReference type="Gene3D" id="3.40.1810.10">
    <property type="entry name" value="Transcription factor, MADS-box"/>
    <property type="match status" value="1"/>
</dbReference>
<feature type="coiled-coil region" evidence="6">
    <location>
        <begin position="108"/>
        <end position="177"/>
    </location>
</feature>
<dbReference type="AlphaFoldDB" id="A0AAW2MFR2"/>
<name>A0AAW2MFR2_9LAMI</name>
<keyword evidence="3" id="KW-0238">DNA-binding</keyword>
<keyword evidence="5" id="KW-0539">Nucleus</keyword>
<keyword evidence="6" id="KW-0175">Coiled coil</keyword>
<feature type="domain" description="MADS-box" evidence="7">
    <location>
        <begin position="13"/>
        <end position="73"/>
    </location>
</feature>
<protein>
    <submittedName>
        <fullName evidence="8">Agamous-like MADS-box protein</fullName>
    </submittedName>
</protein>
<dbReference type="GO" id="GO:0000981">
    <property type="term" value="F:DNA-binding transcription factor activity, RNA polymerase II-specific"/>
    <property type="evidence" value="ECO:0007669"/>
    <property type="project" value="TreeGrafter"/>
</dbReference>
<gene>
    <name evidence="8" type="ORF">Scaly_2328700</name>
</gene>
<keyword evidence="2" id="KW-0805">Transcription regulation</keyword>
<dbReference type="GO" id="GO:0005634">
    <property type="term" value="C:nucleus"/>
    <property type="evidence" value="ECO:0007669"/>
    <property type="project" value="UniProtKB-SubCell"/>
</dbReference>
<dbReference type="GO" id="GO:0000978">
    <property type="term" value="F:RNA polymerase II cis-regulatory region sequence-specific DNA binding"/>
    <property type="evidence" value="ECO:0007669"/>
    <property type="project" value="TreeGrafter"/>
</dbReference>
<dbReference type="Pfam" id="PF00319">
    <property type="entry name" value="SRF-TF"/>
    <property type="match status" value="1"/>
</dbReference>